<keyword evidence="4" id="KW-1185">Reference proteome</keyword>
<dbReference type="Pfam" id="PF16694">
    <property type="entry name" value="Cytochrome_P460"/>
    <property type="match status" value="1"/>
</dbReference>
<gene>
    <name evidence="3" type="ORF">IDH41_28320</name>
</gene>
<feature type="compositionally biased region" description="Polar residues" evidence="1">
    <location>
        <begin position="21"/>
        <end position="41"/>
    </location>
</feature>
<evidence type="ECO:0000313" key="4">
    <source>
        <dbReference type="Proteomes" id="UP000632125"/>
    </source>
</evidence>
<comment type="caution">
    <text evidence="3">The sequence shown here is derived from an EMBL/GenBank/DDBJ whole genome shotgun (WGS) entry which is preliminary data.</text>
</comment>
<sequence>MKKSYVQIALIFAFLLSGCGSESNSNEMSVPGSNEMNSNEMTVPKQPSEEQQENENGSGVVKFPENYTDGLIYTTVDRGNAHEKLYVSPESIEALQNDGEIPSGSVIALEIYRDEVLSDIFVMEKRTDWEDQPAEEQNGDWRFQAFNADQSVNMKRDVASCISCHASQERDDFVYTLDEMKTFELEDFQGEAGTASSSLVEEWRIHALTDYLVSMTNNEENT</sequence>
<evidence type="ECO:0000256" key="1">
    <source>
        <dbReference type="SAM" id="MobiDB-lite"/>
    </source>
</evidence>
<organism evidence="3 4">
    <name type="scientific">Paenibacillus arenilitoris</name>
    <dbReference type="NCBI Taxonomy" id="2772299"/>
    <lineage>
        <taxon>Bacteria</taxon>
        <taxon>Bacillati</taxon>
        <taxon>Bacillota</taxon>
        <taxon>Bacilli</taxon>
        <taxon>Bacillales</taxon>
        <taxon>Paenibacillaceae</taxon>
        <taxon>Paenibacillus</taxon>
    </lineage>
</organism>
<dbReference type="PROSITE" id="PS51257">
    <property type="entry name" value="PROKAR_LIPOPROTEIN"/>
    <property type="match status" value="1"/>
</dbReference>
<dbReference type="Proteomes" id="UP000632125">
    <property type="component" value="Unassembled WGS sequence"/>
</dbReference>
<evidence type="ECO:0000313" key="3">
    <source>
        <dbReference type="EMBL" id="MBD2872491.1"/>
    </source>
</evidence>
<feature type="region of interest" description="Disordered" evidence="1">
    <location>
        <begin position="21"/>
        <end position="61"/>
    </location>
</feature>
<dbReference type="InterPro" id="IPR038142">
    <property type="entry name" value="Cytochrome_P460_sp"/>
</dbReference>
<dbReference type="InterPro" id="IPR032033">
    <property type="entry name" value="Cytochrome_P460"/>
</dbReference>
<dbReference type="AlphaFoldDB" id="A0A927H895"/>
<feature type="domain" description="Cytochrome P460" evidence="2">
    <location>
        <begin position="72"/>
        <end position="176"/>
    </location>
</feature>
<evidence type="ECO:0000259" key="2">
    <source>
        <dbReference type="Pfam" id="PF16694"/>
    </source>
</evidence>
<dbReference type="RefSeq" id="WP_190867216.1">
    <property type="nucleotide sequence ID" value="NZ_JACXIY010000049.1"/>
</dbReference>
<protein>
    <submittedName>
        <fullName evidence="3">Cytochrome P460 family protein</fullName>
    </submittedName>
</protein>
<dbReference type="EMBL" id="JACXIY010000049">
    <property type="protein sequence ID" value="MBD2872491.1"/>
    <property type="molecule type" value="Genomic_DNA"/>
</dbReference>
<proteinExistence type="predicted"/>
<name>A0A927H895_9BACL</name>
<dbReference type="Gene3D" id="3.50.70.20">
    <property type="entry name" value="Cytochrome P460"/>
    <property type="match status" value="1"/>
</dbReference>
<accession>A0A927H895</accession>
<dbReference type="CDD" id="cd20716">
    <property type="entry name" value="cyt_P460_fam"/>
    <property type="match status" value="1"/>
</dbReference>
<reference evidence="3" key="1">
    <citation type="submission" date="2020-09" db="EMBL/GenBank/DDBJ databases">
        <title>A novel bacterium of genus Paenibacillus, isolated from South China Sea.</title>
        <authorList>
            <person name="Huang H."/>
            <person name="Mo K."/>
            <person name="Hu Y."/>
        </authorList>
    </citation>
    <scope>NUCLEOTIDE SEQUENCE</scope>
    <source>
        <strain evidence="3">IB182493</strain>
    </source>
</reference>